<sequence>MNIKETTSVLKTKIFKNGEVLYSHNDFLLARQRQLGMEGKVRINEELLNKRIQDEVIINSYDRIL</sequence>
<dbReference type="Proteomes" id="UP001238088">
    <property type="component" value="Unassembled WGS sequence"/>
</dbReference>
<organism evidence="1 2">
    <name type="scientific">Cytobacillus purgationiresistens</name>
    <dbReference type="NCBI Taxonomy" id="863449"/>
    <lineage>
        <taxon>Bacteria</taxon>
        <taxon>Bacillati</taxon>
        <taxon>Bacillota</taxon>
        <taxon>Bacilli</taxon>
        <taxon>Bacillales</taxon>
        <taxon>Bacillaceae</taxon>
        <taxon>Cytobacillus</taxon>
    </lineage>
</organism>
<reference evidence="1 2" key="1">
    <citation type="submission" date="2023-07" db="EMBL/GenBank/DDBJ databases">
        <title>Genomic Encyclopedia of Type Strains, Phase IV (KMG-IV): sequencing the most valuable type-strain genomes for metagenomic binning, comparative biology and taxonomic classification.</title>
        <authorList>
            <person name="Goeker M."/>
        </authorList>
    </citation>
    <scope>NUCLEOTIDE SEQUENCE [LARGE SCALE GENOMIC DNA]</scope>
    <source>
        <strain evidence="1 2">DSM 23494</strain>
    </source>
</reference>
<protein>
    <submittedName>
        <fullName evidence="1">Uncharacterized protein</fullName>
    </submittedName>
</protein>
<gene>
    <name evidence="1" type="ORF">J2S17_003491</name>
</gene>
<dbReference type="EMBL" id="JAUSUB010000016">
    <property type="protein sequence ID" value="MDQ0271603.1"/>
    <property type="molecule type" value="Genomic_DNA"/>
</dbReference>
<accession>A0ABU0AK22</accession>
<keyword evidence="2" id="KW-1185">Reference proteome</keyword>
<evidence type="ECO:0000313" key="1">
    <source>
        <dbReference type="EMBL" id="MDQ0271603.1"/>
    </source>
</evidence>
<comment type="caution">
    <text evidence="1">The sequence shown here is derived from an EMBL/GenBank/DDBJ whole genome shotgun (WGS) entry which is preliminary data.</text>
</comment>
<proteinExistence type="predicted"/>
<dbReference type="RefSeq" id="WP_307476868.1">
    <property type="nucleotide sequence ID" value="NZ_JAUSUB010000016.1"/>
</dbReference>
<evidence type="ECO:0000313" key="2">
    <source>
        <dbReference type="Proteomes" id="UP001238088"/>
    </source>
</evidence>
<name>A0ABU0AK22_9BACI</name>